<keyword evidence="4" id="KW-1133">Transmembrane helix</keyword>
<gene>
    <name evidence="5" type="ORF">BCM02_101364</name>
</gene>
<keyword evidence="2 4" id="KW-0472">Membrane</keyword>
<dbReference type="PIRSF" id="PIRSF005690">
    <property type="entry name" value="GerBA"/>
    <property type="match status" value="1"/>
</dbReference>
<dbReference type="InterPro" id="IPR004995">
    <property type="entry name" value="Spore_Ger"/>
</dbReference>
<evidence type="ECO:0000256" key="2">
    <source>
        <dbReference type="ARBA" id="ARBA00023136"/>
    </source>
</evidence>
<sequence length="518" mass="56959">MVFRRKMRQAGTGSFAAGGPEAQPATPIYSAIERNIAWIENLVGHSADLVIRAVESPSSQNRVLILAYMDGLTDQTTINHHIVQAIQQQAIMGTTDNMDDWLTLLQRAIVSSGSIHSCAYLEHAVHAMLDGMCVIFVDQAGVALVAEASGGEQRGVEEPSTQGVLRGPQRSFTENIRTNASLVRRIIHSPDLRYEERLIGRRTRTRVGLLFMHGIIDDRILQTVRNRLAAIDIDGVLESGYIEEYIQEKTFTPFPTLMNTERPDAAAGALLEGQFAIMVDGTPFVLLGPVTFHKFFQSPEDYYQRFDIATFLRLIRYGGFVMSMLLPAVYIAVTTFHQETLPTLLLISLLGQREGIPLPALAEAFLMEMTFEVLREAGARMPRAIGPAISIVGALVLGQAAVQAGLVSPAMIIIVAFTAISNFVMPQLNIAIAARLIRFALMLAAGALGFFGIFAGILVIAVHVTSLKSFGVPYMAPLAPFVPASMRDTLLRSPLRSMRKRPVVLHPQDKERRPREEE</sequence>
<reference evidence="5 6" key="1">
    <citation type="submission" date="2019-07" db="EMBL/GenBank/DDBJ databases">
        <title>Genomic Encyclopedia of Type Strains, Phase III (KMG-III): the genomes of soil and plant-associated and newly described type strains.</title>
        <authorList>
            <person name="Whitman W."/>
        </authorList>
    </citation>
    <scope>NUCLEOTIDE SEQUENCE [LARGE SCALE GENOMIC DNA]</scope>
    <source>
        <strain evidence="5 6">BL24</strain>
    </source>
</reference>
<comment type="caution">
    <text evidence="5">The sequence shown here is derived from an EMBL/GenBank/DDBJ whole genome shotgun (WGS) entry which is preliminary data.</text>
</comment>
<feature type="region of interest" description="Disordered" evidence="3">
    <location>
        <begin position="1"/>
        <end position="20"/>
    </location>
</feature>
<dbReference type="EMBL" id="VNHS01000001">
    <property type="protein sequence ID" value="TYP79246.1"/>
    <property type="molecule type" value="Genomic_DNA"/>
</dbReference>
<keyword evidence="4" id="KW-0812">Transmembrane</keyword>
<dbReference type="AlphaFoldDB" id="A0A5S5CHI6"/>
<dbReference type="GO" id="GO:0016020">
    <property type="term" value="C:membrane"/>
    <property type="evidence" value="ECO:0007669"/>
    <property type="project" value="InterPro"/>
</dbReference>
<proteinExistence type="inferred from homology"/>
<dbReference type="RefSeq" id="WP_246183144.1">
    <property type="nucleotide sequence ID" value="NZ_VNHS01000001.1"/>
</dbReference>
<evidence type="ECO:0000256" key="1">
    <source>
        <dbReference type="ARBA" id="ARBA00005278"/>
    </source>
</evidence>
<accession>A0A5S5CHI6</accession>
<feature type="transmembrane region" description="Helical" evidence="4">
    <location>
        <begin position="406"/>
        <end position="424"/>
    </location>
</feature>
<feature type="transmembrane region" description="Helical" evidence="4">
    <location>
        <begin position="314"/>
        <end position="336"/>
    </location>
</feature>
<evidence type="ECO:0000256" key="4">
    <source>
        <dbReference type="SAM" id="Phobius"/>
    </source>
</evidence>
<dbReference type="Pfam" id="PF03323">
    <property type="entry name" value="GerA"/>
    <property type="match status" value="1"/>
</dbReference>
<feature type="transmembrane region" description="Helical" evidence="4">
    <location>
        <begin position="436"/>
        <end position="462"/>
    </location>
</feature>
<dbReference type="InterPro" id="IPR050768">
    <property type="entry name" value="UPF0353/GerABKA_families"/>
</dbReference>
<evidence type="ECO:0000256" key="3">
    <source>
        <dbReference type="SAM" id="MobiDB-lite"/>
    </source>
</evidence>
<name>A0A5S5CHI6_9BACL</name>
<evidence type="ECO:0000313" key="6">
    <source>
        <dbReference type="Proteomes" id="UP000323257"/>
    </source>
</evidence>
<keyword evidence="6" id="KW-1185">Reference proteome</keyword>
<organism evidence="5 6">
    <name type="scientific">Paenibacillus methanolicus</name>
    <dbReference type="NCBI Taxonomy" id="582686"/>
    <lineage>
        <taxon>Bacteria</taxon>
        <taxon>Bacillati</taxon>
        <taxon>Bacillota</taxon>
        <taxon>Bacilli</taxon>
        <taxon>Bacillales</taxon>
        <taxon>Paenibacillaceae</taxon>
        <taxon>Paenibacillus</taxon>
    </lineage>
</organism>
<dbReference type="PANTHER" id="PTHR22550">
    <property type="entry name" value="SPORE GERMINATION PROTEIN"/>
    <property type="match status" value="1"/>
</dbReference>
<dbReference type="GO" id="GO:0009847">
    <property type="term" value="P:spore germination"/>
    <property type="evidence" value="ECO:0007669"/>
    <property type="project" value="InterPro"/>
</dbReference>
<comment type="similarity">
    <text evidence="1">Belongs to the GerABKA family.</text>
</comment>
<dbReference type="Proteomes" id="UP000323257">
    <property type="component" value="Unassembled WGS sequence"/>
</dbReference>
<protein>
    <submittedName>
        <fullName evidence="5">Spore germination protein KA</fullName>
    </submittedName>
</protein>
<evidence type="ECO:0000313" key="5">
    <source>
        <dbReference type="EMBL" id="TYP79246.1"/>
    </source>
</evidence>
<dbReference type="PANTHER" id="PTHR22550:SF5">
    <property type="entry name" value="LEUCINE ZIPPER PROTEIN 4"/>
    <property type="match status" value="1"/>
</dbReference>